<accession>A0A7R9V7C9</accession>
<protein>
    <recommendedName>
        <fullName evidence="4">AAA+ ATPase domain-containing protein</fullName>
    </recommendedName>
</protein>
<organism evidence="5">
    <name type="scientific">Chlamydomonas euryale</name>
    <dbReference type="NCBI Taxonomy" id="1486919"/>
    <lineage>
        <taxon>Eukaryota</taxon>
        <taxon>Viridiplantae</taxon>
        <taxon>Chlorophyta</taxon>
        <taxon>core chlorophytes</taxon>
        <taxon>Chlorophyceae</taxon>
        <taxon>CS clade</taxon>
        <taxon>Chlamydomonadales</taxon>
        <taxon>Chlamydomonadaceae</taxon>
        <taxon>Chlamydomonas</taxon>
    </lineage>
</organism>
<dbReference type="InterPro" id="IPR050747">
    <property type="entry name" value="Mitochondrial_chaperone_BCS1"/>
</dbReference>
<dbReference type="Pfam" id="PF00004">
    <property type="entry name" value="AAA"/>
    <property type="match status" value="2"/>
</dbReference>
<dbReference type="SUPFAM" id="SSF52540">
    <property type="entry name" value="P-loop containing nucleoside triphosphate hydrolases"/>
    <property type="match status" value="1"/>
</dbReference>
<feature type="compositionally biased region" description="Acidic residues" evidence="3">
    <location>
        <begin position="129"/>
        <end position="139"/>
    </location>
</feature>
<dbReference type="GO" id="GO:0005524">
    <property type="term" value="F:ATP binding"/>
    <property type="evidence" value="ECO:0007669"/>
    <property type="project" value="UniProtKB-KW"/>
</dbReference>
<dbReference type="InterPro" id="IPR003593">
    <property type="entry name" value="AAA+_ATPase"/>
</dbReference>
<proteinExistence type="inferred from homology"/>
<name>A0A7R9V7C9_9CHLO</name>
<evidence type="ECO:0000256" key="3">
    <source>
        <dbReference type="SAM" id="MobiDB-lite"/>
    </source>
</evidence>
<dbReference type="PANTHER" id="PTHR23070">
    <property type="entry name" value="BCS1 AAA-TYPE ATPASE"/>
    <property type="match status" value="1"/>
</dbReference>
<sequence>MEITPDLITQFGLIQKVSTGHAYLDMMLVMLLPIVVRNLFPIIHEWVTKILQWKPKSDELIYERSIEHKRSSYYYWDNDGPSNTILQKAVINFINTKADILRELPTADFQIKKKVLEKAPSDAGKGCADDDSNDSDSDDASEHAYDVNVVPPLDEWIDLRNGIKFMRQMEESGDDSKSSRKTRTTYILQAASKAAKGEKDVDAVCKIEEFVAEALELYRKQQSSKVDLARYLYIPVLSGFAAMVANKDDDEAKTGALYKRYKLSEEKTFASFFHPEKEPITGLVDQFLEKRGKFGIAGYPQKLGFLLYGPPGTGKTSFIKALAQYTKRSVISIPLTKIRTNQELMDIMFDQKIRVDDEDSINLPFSKTIFVMEDVDAASSVVHRRAPDAAAADTMASAAAAMAAMAAATAPSSSRAGGGGGRGKKKDAATGGGGSDSEDAEEFLAKPKGKGGGAIGPTFPGMGRGLWGGDDDLNLAGLLNVLDGVVDTPNRIVIMTTNHPEKLDPALIRPGRINKKIYMGRICVDQALSMMKHYFGQVPATVEAQLRAVFVDEALSPAELETMCADFDTPEQLADELVAKFAFAEAAVSSAASVVAEAGMAR</sequence>
<dbReference type="InterPro" id="IPR003960">
    <property type="entry name" value="ATPase_AAA_CS"/>
</dbReference>
<dbReference type="AlphaFoldDB" id="A0A7R9V7C9"/>
<dbReference type="Gene3D" id="3.40.50.300">
    <property type="entry name" value="P-loop containing nucleotide triphosphate hydrolases"/>
    <property type="match status" value="1"/>
</dbReference>
<reference evidence="5" key="1">
    <citation type="submission" date="2021-01" db="EMBL/GenBank/DDBJ databases">
        <authorList>
            <person name="Corre E."/>
            <person name="Pelletier E."/>
            <person name="Niang G."/>
            <person name="Scheremetjew M."/>
            <person name="Finn R."/>
            <person name="Kale V."/>
            <person name="Holt S."/>
            <person name="Cochrane G."/>
            <person name="Meng A."/>
            <person name="Brown T."/>
            <person name="Cohen L."/>
        </authorList>
    </citation>
    <scope>NUCLEOTIDE SEQUENCE</scope>
    <source>
        <strain evidence="5">CCMP219</strain>
    </source>
</reference>
<dbReference type="GO" id="GO:0016887">
    <property type="term" value="F:ATP hydrolysis activity"/>
    <property type="evidence" value="ECO:0007669"/>
    <property type="project" value="InterPro"/>
</dbReference>
<dbReference type="InterPro" id="IPR027417">
    <property type="entry name" value="P-loop_NTPase"/>
</dbReference>
<keyword evidence="2" id="KW-0067">ATP-binding</keyword>
<comment type="similarity">
    <text evidence="1">Belongs to the AAA ATPase family. BCS1 subfamily.</text>
</comment>
<dbReference type="PROSITE" id="PS00674">
    <property type="entry name" value="AAA"/>
    <property type="match status" value="1"/>
</dbReference>
<feature type="region of interest" description="Disordered" evidence="3">
    <location>
        <begin position="121"/>
        <end position="144"/>
    </location>
</feature>
<evidence type="ECO:0000256" key="2">
    <source>
        <dbReference type="RuleBase" id="RU003651"/>
    </source>
</evidence>
<feature type="domain" description="AAA+ ATPase" evidence="4">
    <location>
        <begin position="301"/>
        <end position="523"/>
    </location>
</feature>
<keyword evidence="2" id="KW-0547">Nucleotide-binding</keyword>
<feature type="region of interest" description="Disordered" evidence="3">
    <location>
        <begin position="411"/>
        <end position="456"/>
    </location>
</feature>
<gene>
    <name evidence="5" type="ORF">CEUR00632_LOCUS5167</name>
</gene>
<evidence type="ECO:0000313" key="5">
    <source>
        <dbReference type="EMBL" id="CAD8285129.1"/>
    </source>
</evidence>
<dbReference type="InterPro" id="IPR003959">
    <property type="entry name" value="ATPase_AAA_core"/>
</dbReference>
<evidence type="ECO:0000259" key="4">
    <source>
        <dbReference type="SMART" id="SM00382"/>
    </source>
</evidence>
<evidence type="ECO:0000256" key="1">
    <source>
        <dbReference type="ARBA" id="ARBA00007448"/>
    </source>
</evidence>
<dbReference type="EMBL" id="HBEC01011262">
    <property type="protein sequence ID" value="CAD8285129.1"/>
    <property type="molecule type" value="Transcribed_RNA"/>
</dbReference>
<dbReference type="SMART" id="SM00382">
    <property type="entry name" value="AAA"/>
    <property type="match status" value="1"/>
</dbReference>